<evidence type="ECO:0008006" key="4">
    <source>
        <dbReference type="Google" id="ProtNLM"/>
    </source>
</evidence>
<feature type="compositionally biased region" description="Acidic residues" evidence="1">
    <location>
        <begin position="374"/>
        <end position="384"/>
    </location>
</feature>
<sequence>MAQPVFDEHPLEEYFRQTGEIAEDMPGTHMDLPAETSQVVEGDTERGLEIIPDFFKSPEFLYRVRQVLNLFLSSSSPDNQFAERFKYDVISSSLLSSNLSGTPRRGTTPSRLPSEPIIPPSQTSLDEEDREGPTQWDSLRIPTAMVSVAIVAVSAEYYFVSLFLLAAALSLYQMAKSRASRAVSVNLTVTALNELISAGNVWDSAVNEAMAIVEKEERRPNSFYGPTSPHSPFSSLRVTLQSSLHTTQNQCDNVRQLLTALTSPAQASQLSEMYAPSSPTAPSFLQLEQLHSRPMSDPVANWRKRTTSLPYEQPYNKRATWNGSYVALAQASNPLLSIKRAEKRRSDLSMLFTSPPAKHPSMSAPSTPHPLGDVQEEDNDDDEDNTPHIPELPGEYFGMAALDLRRKRQSAGLSALKATRPMSYSMKASRSLPGPAPLISSASRFTLPQTSRNPLSLAALRLALRGALSAKRYTSSHLLALRFEDDDDTYWEDVRSIMALLTSTFSDASSRLTEALDENERKRVKEECADLSDIPREVPPTPSKSMQEMVGFAPMPSHMARFAAHVDAISTALDDARTHLEQTVASLRDPLKQTVSSDPFVDSPPAVIPPTESPVLQAYDRLRKEIGFALRECERGREHLLNTIMPPSSNTANLTDGEDEGDAAPSLIPDTATSDGGASASSLPAPATILSVPEPGNGLGLGMNVDDVTEHLLMSASAQHLPPPGVDQVYEAESGTFGVFTRERSKMSREERIRLSKEKRRESGGRGALAFIGENVGEAEGGHVRKWSSGFGPEGEVVQELKDVIWKVSEKKRRMSEQAGASKRAAPVVSRPHSISPLPRGVDAEIVGDVDLAVNIESPTPTKIVNSETFGTSWDVDASQTTKPEPLFSLPSLSIPEPEDAEDSSLLAYLS</sequence>
<gene>
    <name evidence="2" type="ORF">BXZ70DRAFT_962032</name>
</gene>
<dbReference type="EMBL" id="JAEVFJ010000061">
    <property type="protein sequence ID" value="KAH8077867.1"/>
    <property type="molecule type" value="Genomic_DNA"/>
</dbReference>
<evidence type="ECO:0000313" key="2">
    <source>
        <dbReference type="EMBL" id="KAH8077867.1"/>
    </source>
</evidence>
<feature type="region of interest" description="Disordered" evidence="1">
    <location>
        <begin position="813"/>
        <end position="834"/>
    </location>
</feature>
<accession>A0A8K0XJZ0</accession>
<reference evidence="2" key="1">
    <citation type="journal article" date="2021" name="New Phytol.">
        <title>Evolutionary innovations through gain and loss of genes in the ectomycorrhizal Boletales.</title>
        <authorList>
            <person name="Wu G."/>
            <person name="Miyauchi S."/>
            <person name="Morin E."/>
            <person name="Kuo A."/>
            <person name="Drula E."/>
            <person name="Varga T."/>
            <person name="Kohler A."/>
            <person name="Feng B."/>
            <person name="Cao Y."/>
            <person name="Lipzen A."/>
            <person name="Daum C."/>
            <person name="Hundley H."/>
            <person name="Pangilinan J."/>
            <person name="Johnson J."/>
            <person name="Barry K."/>
            <person name="LaButti K."/>
            <person name="Ng V."/>
            <person name="Ahrendt S."/>
            <person name="Min B."/>
            <person name="Choi I.G."/>
            <person name="Park H."/>
            <person name="Plett J.M."/>
            <person name="Magnuson J."/>
            <person name="Spatafora J.W."/>
            <person name="Nagy L.G."/>
            <person name="Henrissat B."/>
            <person name="Grigoriev I.V."/>
            <person name="Yang Z.L."/>
            <person name="Xu J."/>
            <person name="Martin F.M."/>
        </authorList>
    </citation>
    <scope>NUCLEOTIDE SEQUENCE</scope>
    <source>
        <strain evidence="2">KKN 215</strain>
    </source>
</reference>
<feature type="compositionally biased region" description="Low complexity" evidence="1">
    <location>
        <begin position="670"/>
        <end position="687"/>
    </location>
</feature>
<feature type="region of interest" description="Disordered" evidence="1">
    <location>
        <begin position="643"/>
        <end position="689"/>
    </location>
</feature>
<evidence type="ECO:0000313" key="3">
    <source>
        <dbReference type="Proteomes" id="UP000813824"/>
    </source>
</evidence>
<dbReference type="OrthoDB" id="21151at2759"/>
<protein>
    <recommendedName>
        <fullName evidence="4">Myosin-binding domain-containing protein</fullName>
    </recommendedName>
</protein>
<feature type="region of interest" description="Disordered" evidence="1">
    <location>
        <begin position="875"/>
        <end position="911"/>
    </location>
</feature>
<evidence type="ECO:0000256" key="1">
    <source>
        <dbReference type="SAM" id="MobiDB-lite"/>
    </source>
</evidence>
<comment type="caution">
    <text evidence="2">The sequence shown here is derived from an EMBL/GenBank/DDBJ whole genome shotgun (WGS) entry which is preliminary data.</text>
</comment>
<dbReference type="Proteomes" id="UP000813824">
    <property type="component" value="Unassembled WGS sequence"/>
</dbReference>
<keyword evidence="3" id="KW-1185">Reference proteome</keyword>
<name>A0A8K0XJZ0_9AGAR</name>
<dbReference type="AlphaFoldDB" id="A0A8K0XJZ0"/>
<organism evidence="2 3">
    <name type="scientific">Cristinia sonorae</name>
    <dbReference type="NCBI Taxonomy" id="1940300"/>
    <lineage>
        <taxon>Eukaryota</taxon>
        <taxon>Fungi</taxon>
        <taxon>Dikarya</taxon>
        <taxon>Basidiomycota</taxon>
        <taxon>Agaricomycotina</taxon>
        <taxon>Agaricomycetes</taxon>
        <taxon>Agaricomycetidae</taxon>
        <taxon>Agaricales</taxon>
        <taxon>Pleurotineae</taxon>
        <taxon>Stephanosporaceae</taxon>
        <taxon>Cristinia</taxon>
    </lineage>
</organism>
<feature type="compositionally biased region" description="Polar residues" evidence="1">
    <location>
        <begin position="645"/>
        <end position="654"/>
    </location>
</feature>
<feature type="region of interest" description="Disordered" evidence="1">
    <location>
        <begin position="98"/>
        <end position="135"/>
    </location>
</feature>
<proteinExistence type="predicted"/>
<feature type="region of interest" description="Disordered" evidence="1">
    <location>
        <begin position="351"/>
        <end position="392"/>
    </location>
</feature>